<dbReference type="Pfam" id="PF07690">
    <property type="entry name" value="MFS_1"/>
    <property type="match status" value="1"/>
</dbReference>
<organism evidence="2 3">
    <name type="scientific">Halococcus hamelinensis 100A6</name>
    <dbReference type="NCBI Taxonomy" id="1132509"/>
    <lineage>
        <taxon>Archaea</taxon>
        <taxon>Methanobacteriati</taxon>
        <taxon>Methanobacteriota</taxon>
        <taxon>Stenosarchaea group</taxon>
        <taxon>Halobacteria</taxon>
        <taxon>Halobacteriales</taxon>
        <taxon>Halococcaceae</taxon>
        <taxon>Halococcus</taxon>
    </lineage>
</organism>
<dbReference type="PATRIC" id="fig|1132509.6.peg.3110"/>
<keyword evidence="1" id="KW-1133">Transmembrane helix</keyword>
<dbReference type="AlphaFoldDB" id="M0LVM8"/>
<dbReference type="PANTHER" id="PTHR43683">
    <property type="entry name" value="MULTIDRUG EFFLUX PROTEIN YFMO"/>
    <property type="match status" value="1"/>
</dbReference>
<dbReference type="EMBL" id="AOMB01000036">
    <property type="protein sequence ID" value="EMA37218.1"/>
    <property type="molecule type" value="Genomic_DNA"/>
</dbReference>
<dbReference type="GO" id="GO:0022857">
    <property type="term" value="F:transmembrane transporter activity"/>
    <property type="evidence" value="ECO:0007669"/>
    <property type="project" value="InterPro"/>
</dbReference>
<keyword evidence="1" id="KW-0472">Membrane</keyword>
<feature type="transmembrane region" description="Helical" evidence="1">
    <location>
        <begin position="98"/>
        <end position="118"/>
    </location>
</feature>
<dbReference type="Gene3D" id="1.20.1250.20">
    <property type="entry name" value="MFS general substrate transporter like domains"/>
    <property type="match status" value="1"/>
</dbReference>
<name>M0LVM8_9EURY</name>
<feature type="transmembrane region" description="Helical" evidence="1">
    <location>
        <begin position="124"/>
        <end position="144"/>
    </location>
</feature>
<protein>
    <submittedName>
        <fullName evidence="2">Transport protein</fullName>
    </submittedName>
</protein>
<dbReference type="PANTHER" id="PTHR43683:SF1">
    <property type="entry name" value="MULTIDRUG EFFLUX PROTEIN YFMO"/>
    <property type="match status" value="1"/>
</dbReference>
<evidence type="ECO:0000313" key="2">
    <source>
        <dbReference type="EMBL" id="EMA37218.1"/>
    </source>
</evidence>
<feature type="transmembrane region" description="Helical" evidence="1">
    <location>
        <begin position="12"/>
        <end position="31"/>
    </location>
</feature>
<dbReference type="eggNOG" id="arCOG00130">
    <property type="taxonomic scope" value="Archaea"/>
</dbReference>
<comment type="caution">
    <text evidence="2">The sequence shown here is derived from an EMBL/GenBank/DDBJ whole genome shotgun (WGS) entry which is preliminary data.</text>
</comment>
<dbReference type="Proteomes" id="UP000011566">
    <property type="component" value="Unassembled WGS sequence"/>
</dbReference>
<keyword evidence="3" id="KW-1185">Reference proteome</keyword>
<accession>M0LVM8</accession>
<feature type="transmembrane region" description="Helical" evidence="1">
    <location>
        <begin position="236"/>
        <end position="260"/>
    </location>
</feature>
<keyword evidence="1" id="KW-0812">Transmembrane</keyword>
<gene>
    <name evidence="2" type="ORF">C447_13412</name>
</gene>
<sequence>MGASHFMVELLFTSYLLVMAAAMFISGALATRIGSKNTLVIGLGLVAIFAGLCGFAPSVEALALLRGGWGLGNALFTATALAIIVGSSAGRTAGAITLFEASLGLGIATGPLIGGFLGSQSWRFPFFGTALLTTIGFVLAIVAIPESGGADRDQSIADVLKAFRHTGVRTNAVVGLLYSVGFFAVLAYAPLVLGLSATNLGLTFFAWGTLVAIFSIVVAPGLTARFGAVATLFGDLVGFAVLLAAMSLVSGPALVAGVIISGTFCG</sequence>
<proteinExistence type="predicted"/>
<evidence type="ECO:0000256" key="1">
    <source>
        <dbReference type="SAM" id="Phobius"/>
    </source>
</evidence>
<dbReference type="InterPro" id="IPR053200">
    <property type="entry name" value="YfmO-like"/>
</dbReference>
<feature type="transmembrane region" description="Helical" evidence="1">
    <location>
        <begin position="204"/>
        <end position="224"/>
    </location>
</feature>
<reference evidence="2 3" key="1">
    <citation type="journal article" date="2014" name="PLoS Genet.">
        <title>Phylogenetically driven sequencing of extremely halophilic archaea reveals strategies for static and dynamic osmo-response.</title>
        <authorList>
            <person name="Becker E.A."/>
            <person name="Seitzer P.M."/>
            <person name="Tritt A."/>
            <person name="Larsen D."/>
            <person name="Krusor M."/>
            <person name="Yao A.I."/>
            <person name="Wu D."/>
            <person name="Madern D."/>
            <person name="Eisen J.A."/>
            <person name="Darling A.E."/>
            <person name="Facciotti M.T."/>
        </authorList>
    </citation>
    <scope>NUCLEOTIDE SEQUENCE [LARGE SCALE GENOMIC DNA]</scope>
    <source>
        <strain evidence="2 3">100A6</strain>
    </source>
</reference>
<dbReference type="InterPro" id="IPR036259">
    <property type="entry name" value="MFS_trans_sf"/>
</dbReference>
<feature type="transmembrane region" description="Helical" evidence="1">
    <location>
        <begin position="38"/>
        <end position="57"/>
    </location>
</feature>
<feature type="non-terminal residue" evidence="2">
    <location>
        <position position="266"/>
    </location>
</feature>
<feature type="transmembrane region" description="Helical" evidence="1">
    <location>
        <begin position="172"/>
        <end position="192"/>
    </location>
</feature>
<dbReference type="SUPFAM" id="SSF103473">
    <property type="entry name" value="MFS general substrate transporter"/>
    <property type="match status" value="1"/>
</dbReference>
<evidence type="ECO:0000313" key="3">
    <source>
        <dbReference type="Proteomes" id="UP000011566"/>
    </source>
</evidence>
<feature type="transmembrane region" description="Helical" evidence="1">
    <location>
        <begin position="69"/>
        <end position="86"/>
    </location>
</feature>
<dbReference type="InterPro" id="IPR011701">
    <property type="entry name" value="MFS"/>
</dbReference>